<feature type="transmembrane region" description="Helical" evidence="10">
    <location>
        <begin position="279"/>
        <end position="298"/>
    </location>
</feature>
<reference evidence="13" key="2">
    <citation type="submission" date="2007-11" db="EMBL/GenBank/DDBJ databases">
        <title>Complete sequence of Delftia acidovorans DSM 14801 / SPH-1.</title>
        <authorList>
            <person name="Copeland A."/>
            <person name="Lucas S."/>
            <person name="Lapidus A."/>
            <person name="Barry K."/>
            <person name="Glavina del Rio T."/>
            <person name="Dalin E."/>
            <person name="Tice H."/>
            <person name="Pitluck S."/>
            <person name="Lowry S."/>
            <person name="Clum A."/>
            <person name="Schmutz J."/>
            <person name="Larimer F."/>
            <person name="Land M."/>
            <person name="Hauser L."/>
            <person name="Kyrpides N."/>
            <person name="Kim E."/>
            <person name="Schleheck D."/>
            <person name="Richardson P."/>
        </authorList>
    </citation>
    <scope>NUCLEOTIDE SEQUENCE [LARGE SCALE GENOMIC DNA]</scope>
    <source>
        <strain evidence="13">DSM 14801 / SPH-1</strain>
    </source>
</reference>
<dbReference type="KEGG" id="dac:Daci_4322"/>
<dbReference type="GO" id="GO:0007234">
    <property type="term" value="P:osmosensory signaling via phosphorelay pathway"/>
    <property type="evidence" value="ECO:0007669"/>
    <property type="project" value="TreeGrafter"/>
</dbReference>
<dbReference type="InterPro" id="IPR005467">
    <property type="entry name" value="His_kinase_dom"/>
</dbReference>
<keyword evidence="10" id="KW-0812">Transmembrane</keyword>
<evidence type="ECO:0000313" key="12">
    <source>
        <dbReference type="EMBL" id="ABX36953.1"/>
    </source>
</evidence>
<dbReference type="SUPFAM" id="SSF55874">
    <property type="entry name" value="ATPase domain of HSP90 chaperone/DNA topoisomerase II/histidine kinase"/>
    <property type="match status" value="1"/>
</dbReference>
<evidence type="ECO:0000256" key="9">
    <source>
        <dbReference type="SAM" id="MobiDB-lite"/>
    </source>
</evidence>
<feature type="transmembrane region" description="Helical" evidence="10">
    <location>
        <begin position="225"/>
        <end position="245"/>
    </location>
</feature>
<dbReference type="InterPro" id="IPR036097">
    <property type="entry name" value="HisK_dim/P_sf"/>
</dbReference>
<evidence type="ECO:0000313" key="13">
    <source>
        <dbReference type="Proteomes" id="UP000000784"/>
    </source>
</evidence>
<evidence type="ECO:0000256" key="1">
    <source>
        <dbReference type="ARBA" id="ARBA00000085"/>
    </source>
</evidence>
<accession>A9BWW8</accession>
<dbReference type="GO" id="GO:0005524">
    <property type="term" value="F:ATP binding"/>
    <property type="evidence" value="ECO:0007669"/>
    <property type="project" value="UniProtKB-KW"/>
</dbReference>
<dbReference type="Gene3D" id="1.10.287.130">
    <property type="match status" value="1"/>
</dbReference>
<evidence type="ECO:0000256" key="2">
    <source>
        <dbReference type="ARBA" id="ARBA00012438"/>
    </source>
</evidence>
<keyword evidence="10" id="KW-1133">Transmembrane helix</keyword>
<dbReference type="PRINTS" id="PR00344">
    <property type="entry name" value="BCTRLSENSOR"/>
</dbReference>
<gene>
    <name evidence="12" type="ordered locus">Daci_4322</name>
</gene>
<keyword evidence="8" id="KW-0902">Two-component regulatory system</keyword>
<keyword evidence="7" id="KW-0067">ATP-binding</keyword>
<dbReference type="EC" id="2.7.13.3" evidence="2"/>
<dbReference type="CDD" id="cd00082">
    <property type="entry name" value="HisKA"/>
    <property type="match status" value="1"/>
</dbReference>
<proteinExistence type="predicted"/>
<dbReference type="PROSITE" id="PS50109">
    <property type="entry name" value="HIS_KIN"/>
    <property type="match status" value="1"/>
</dbReference>
<dbReference type="InterPro" id="IPR036890">
    <property type="entry name" value="HATPase_C_sf"/>
</dbReference>
<sequence>MRDPDQEPVTGRPAYPQRGGLLHWGTWQTTDSAFPRWPPVHNGPPQACTADIYGRTPHQPIGPLIHTQDNPTEGGRGHWPTGAVAQWLVQTLAQALAAAALLALLTCLLPNPQAAQGIAVFPGRSMAPAAMLLYAYMGSALAITLMSLILWCWLRERLYILCAALLAAGFAYAAFRYRPQGLWLPGADQPQHALSIAYCSFCVVATVFFSQLFEFRRYWIWAAHLFSVVAWLNAIALGLALLGGYPQISRAVVFTALVSTSFGAVFVLYLLVVRRQWQYLPGALAFAVPSALGILNLLRTQGLLPDVALPSAQMLWFAGRVSEAILLGMAVTNRTRVAERALRSERMQALSRAQAAERELESKVLQRTAQLQTAQQALQTALHSERKMRLEQRQFFNMINHEFRTPLTIVDGAATELQTFPTTDADSLIEQASQIRRASRRLMTLVDTCLINDRLDAGAFRLQLEQTPLDELLEESAELVGWSRRHRLKLDLEHGPQQWQCDPVLVRIAISNLVGNAIKYAKAGDITLAARCDASGDLLISVSDQGPGLAPEAAGQVFEPYERASATRHVNGHGLGLSVVRRIARLHAGDAFFHPAAGGGACFVIRLGRFLPGTADARQERPPAARPAAVPPGMPA</sequence>
<evidence type="ECO:0000256" key="7">
    <source>
        <dbReference type="ARBA" id="ARBA00022840"/>
    </source>
</evidence>
<dbReference type="SUPFAM" id="SSF47384">
    <property type="entry name" value="Homodimeric domain of signal transducing histidine kinase"/>
    <property type="match status" value="1"/>
</dbReference>
<keyword evidence="3" id="KW-0597">Phosphoprotein</keyword>
<keyword evidence="4" id="KW-0808">Transferase</keyword>
<keyword evidence="13" id="KW-1185">Reference proteome</keyword>
<dbReference type="GO" id="GO:0030295">
    <property type="term" value="F:protein kinase activator activity"/>
    <property type="evidence" value="ECO:0007669"/>
    <property type="project" value="TreeGrafter"/>
</dbReference>
<dbReference type="CDD" id="cd00075">
    <property type="entry name" value="HATPase"/>
    <property type="match status" value="1"/>
</dbReference>
<dbReference type="SMART" id="SM00387">
    <property type="entry name" value="HATPase_c"/>
    <property type="match status" value="1"/>
</dbReference>
<dbReference type="InterPro" id="IPR003594">
    <property type="entry name" value="HATPase_dom"/>
</dbReference>
<dbReference type="AlphaFoldDB" id="A9BWW8"/>
<feature type="region of interest" description="Disordered" evidence="9">
    <location>
        <begin position="1"/>
        <end position="21"/>
    </location>
</feature>
<feature type="domain" description="Histidine kinase" evidence="11">
    <location>
        <begin position="398"/>
        <end position="611"/>
    </location>
</feature>
<dbReference type="GO" id="GO:0000155">
    <property type="term" value="F:phosphorelay sensor kinase activity"/>
    <property type="evidence" value="ECO:0007669"/>
    <property type="project" value="InterPro"/>
</dbReference>
<feature type="transmembrane region" description="Helical" evidence="10">
    <location>
        <begin position="92"/>
        <end position="111"/>
    </location>
</feature>
<dbReference type="InterPro" id="IPR003661">
    <property type="entry name" value="HisK_dim/P_dom"/>
</dbReference>
<evidence type="ECO:0000256" key="4">
    <source>
        <dbReference type="ARBA" id="ARBA00022679"/>
    </source>
</evidence>
<dbReference type="InterPro" id="IPR011623">
    <property type="entry name" value="7TMR_DISM_rcpt_extracell_dom1"/>
</dbReference>
<comment type="catalytic activity">
    <reaction evidence="1">
        <text>ATP + protein L-histidine = ADP + protein N-phospho-L-histidine.</text>
        <dbReference type="EC" id="2.7.13.3"/>
    </reaction>
</comment>
<dbReference type="eggNOG" id="COG2205">
    <property type="taxonomic scope" value="Bacteria"/>
</dbReference>
<evidence type="ECO:0000256" key="8">
    <source>
        <dbReference type="ARBA" id="ARBA00023012"/>
    </source>
</evidence>
<evidence type="ECO:0000256" key="10">
    <source>
        <dbReference type="SAM" id="Phobius"/>
    </source>
</evidence>
<dbReference type="GO" id="GO:0000156">
    <property type="term" value="F:phosphorelay response regulator activity"/>
    <property type="evidence" value="ECO:0007669"/>
    <property type="project" value="TreeGrafter"/>
</dbReference>
<dbReference type="SMART" id="SM00388">
    <property type="entry name" value="HisKA"/>
    <property type="match status" value="1"/>
</dbReference>
<feature type="transmembrane region" description="Helical" evidence="10">
    <location>
        <begin position="158"/>
        <end position="175"/>
    </location>
</feature>
<reference evidence="12 13" key="1">
    <citation type="journal article" date="2004" name="Appl. Environ. Microbiol.">
        <title>Mineralization of individual congeners of linear alkylbenzenesulfonate by defined pairs of heterotrophic bacteria.</title>
        <authorList>
            <person name="Schleheck D."/>
            <person name="Knepper T.P."/>
            <person name="Fischer K."/>
            <person name="Cook A.M."/>
        </authorList>
    </citation>
    <scope>NUCLEOTIDE SEQUENCE [LARGE SCALE GENOMIC DNA]</scope>
    <source>
        <strain evidence="13">DSM 14801 / SPH-1</strain>
    </source>
</reference>
<dbReference type="PANTHER" id="PTHR42878">
    <property type="entry name" value="TWO-COMPONENT HISTIDINE KINASE"/>
    <property type="match status" value="1"/>
</dbReference>
<feature type="region of interest" description="Disordered" evidence="9">
    <location>
        <begin position="615"/>
        <end position="636"/>
    </location>
</feature>
<keyword evidence="5" id="KW-0547">Nucleotide-binding</keyword>
<dbReference type="InterPro" id="IPR004358">
    <property type="entry name" value="Sig_transdc_His_kin-like_C"/>
</dbReference>
<evidence type="ECO:0000256" key="3">
    <source>
        <dbReference type="ARBA" id="ARBA00022553"/>
    </source>
</evidence>
<dbReference type="STRING" id="398578.Daci_4322"/>
<dbReference type="Gene3D" id="3.30.565.10">
    <property type="entry name" value="Histidine kinase-like ATPase, C-terminal domain"/>
    <property type="match status" value="1"/>
</dbReference>
<keyword evidence="10" id="KW-0472">Membrane</keyword>
<protein>
    <recommendedName>
        <fullName evidence="2">histidine kinase</fullName>
        <ecNumber evidence="2">2.7.13.3</ecNumber>
    </recommendedName>
</protein>
<feature type="transmembrane region" description="Helical" evidence="10">
    <location>
        <begin position="195"/>
        <end position="213"/>
    </location>
</feature>
<dbReference type="Proteomes" id="UP000000784">
    <property type="component" value="Chromosome"/>
</dbReference>
<feature type="transmembrane region" description="Helical" evidence="10">
    <location>
        <begin position="131"/>
        <end position="151"/>
    </location>
</feature>
<dbReference type="Pfam" id="PF07695">
    <property type="entry name" value="7TMR-DISM_7TM"/>
    <property type="match status" value="1"/>
</dbReference>
<feature type="transmembrane region" description="Helical" evidence="10">
    <location>
        <begin position="251"/>
        <end position="272"/>
    </location>
</feature>
<dbReference type="PANTHER" id="PTHR42878:SF7">
    <property type="entry name" value="SENSOR HISTIDINE KINASE GLRK"/>
    <property type="match status" value="1"/>
</dbReference>
<keyword evidence="6 12" id="KW-0418">Kinase</keyword>
<dbReference type="Pfam" id="PF02518">
    <property type="entry name" value="HATPase_c"/>
    <property type="match status" value="1"/>
</dbReference>
<evidence type="ECO:0000259" key="11">
    <source>
        <dbReference type="PROSITE" id="PS50109"/>
    </source>
</evidence>
<organism evidence="12 13">
    <name type="scientific">Delftia acidovorans (strain DSM 14801 / SPH-1)</name>
    <dbReference type="NCBI Taxonomy" id="398578"/>
    <lineage>
        <taxon>Bacteria</taxon>
        <taxon>Pseudomonadati</taxon>
        <taxon>Pseudomonadota</taxon>
        <taxon>Betaproteobacteria</taxon>
        <taxon>Burkholderiales</taxon>
        <taxon>Comamonadaceae</taxon>
        <taxon>Delftia</taxon>
    </lineage>
</organism>
<evidence type="ECO:0000256" key="5">
    <source>
        <dbReference type="ARBA" id="ARBA00022741"/>
    </source>
</evidence>
<evidence type="ECO:0000256" key="6">
    <source>
        <dbReference type="ARBA" id="ARBA00022777"/>
    </source>
</evidence>
<dbReference type="InterPro" id="IPR050351">
    <property type="entry name" value="BphY/WalK/GraS-like"/>
</dbReference>
<name>A9BWW8_DELAS</name>
<dbReference type="Pfam" id="PF00512">
    <property type="entry name" value="HisKA"/>
    <property type="match status" value="1"/>
</dbReference>
<dbReference type="EMBL" id="CP000884">
    <property type="protein sequence ID" value="ABX36953.1"/>
    <property type="molecule type" value="Genomic_DNA"/>
</dbReference>
<dbReference type="HOGENOM" id="CLU_496708_0_0_4"/>